<feature type="signal peptide" evidence="1">
    <location>
        <begin position="1"/>
        <end position="27"/>
    </location>
</feature>
<keyword evidence="1" id="KW-0732">Signal</keyword>
<sequence length="125" mass="12375">MHSTARALAFATAAAAAVATSAGVAAAAPTGSAGGVGADLVAVSNKVSFSCGLNVTNNGPETARSVAVYAPPFGLRSLGDIAPGQTKSSLQICFRNDGAPKFEYAVSTTFDPDYGNNGAQVNPPL</sequence>
<evidence type="ECO:0000313" key="3">
    <source>
        <dbReference type="Proteomes" id="UP001597068"/>
    </source>
</evidence>
<proteinExistence type="predicted"/>
<accession>A0ABW3GAK8</accession>
<gene>
    <name evidence="2" type="ORF">ACFQ04_17400</name>
</gene>
<dbReference type="RefSeq" id="WP_253648931.1">
    <property type="nucleotide sequence ID" value="NZ_BAAAMO010000001.1"/>
</dbReference>
<feature type="chain" id="PRO_5046833022" evidence="1">
    <location>
        <begin position="28"/>
        <end position="125"/>
    </location>
</feature>
<name>A0ABW3GAK8_9NOCA</name>
<protein>
    <submittedName>
        <fullName evidence="2">DUF11 domain-containing protein</fullName>
    </submittedName>
</protein>
<organism evidence="2 3">
    <name type="scientific">Williamsia deligens</name>
    <dbReference type="NCBI Taxonomy" id="321325"/>
    <lineage>
        <taxon>Bacteria</taxon>
        <taxon>Bacillati</taxon>
        <taxon>Actinomycetota</taxon>
        <taxon>Actinomycetes</taxon>
        <taxon>Mycobacteriales</taxon>
        <taxon>Nocardiaceae</taxon>
        <taxon>Williamsia</taxon>
    </lineage>
</organism>
<reference evidence="3" key="1">
    <citation type="journal article" date="2019" name="Int. J. Syst. Evol. Microbiol.">
        <title>The Global Catalogue of Microorganisms (GCM) 10K type strain sequencing project: providing services to taxonomists for standard genome sequencing and annotation.</title>
        <authorList>
            <consortium name="The Broad Institute Genomics Platform"/>
            <consortium name="The Broad Institute Genome Sequencing Center for Infectious Disease"/>
            <person name="Wu L."/>
            <person name="Ma J."/>
        </authorList>
    </citation>
    <scope>NUCLEOTIDE SEQUENCE [LARGE SCALE GENOMIC DNA]</scope>
    <source>
        <strain evidence="3">CCUG 50873</strain>
    </source>
</reference>
<dbReference type="Proteomes" id="UP001597068">
    <property type="component" value="Unassembled WGS sequence"/>
</dbReference>
<evidence type="ECO:0000313" key="2">
    <source>
        <dbReference type="EMBL" id="MFD0927520.1"/>
    </source>
</evidence>
<dbReference type="EMBL" id="JBHTIL010000006">
    <property type="protein sequence ID" value="MFD0927520.1"/>
    <property type="molecule type" value="Genomic_DNA"/>
</dbReference>
<keyword evidence="3" id="KW-1185">Reference proteome</keyword>
<evidence type="ECO:0000256" key="1">
    <source>
        <dbReference type="SAM" id="SignalP"/>
    </source>
</evidence>
<comment type="caution">
    <text evidence="2">The sequence shown here is derived from an EMBL/GenBank/DDBJ whole genome shotgun (WGS) entry which is preliminary data.</text>
</comment>